<dbReference type="Gene3D" id="2.115.10.20">
    <property type="entry name" value="Glycosyl hydrolase domain, family 43"/>
    <property type="match status" value="1"/>
</dbReference>
<organism evidence="1 2">
    <name type="scientific">Paenibacillus gyeongsangnamensis</name>
    <dbReference type="NCBI Taxonomy" id="3388067"/>
    <lineage>
        <taxon>Bacteria</taxon>
        <taxon>Bacillati</taxon>
        <taxon>Bacillota</taxon>
        <taxon>Bacilli</taxon>
        <taxon>Bacillales</taxon>
        <taxon>Paenibacillaceae</taxon>
        <taxon>Paenibacillus</taxon>
    </lineage>
</organism>
<dbReference type="Proteomes" id="UP001527882">
    <property type="component" value="Unassembled WGS sequence"/>
</dbReference>
<evidence type="ECO:0000313" key="2">
    <source>
        <dbReference type="Proteomes" id="UP001527882"/>
    </source>
</evidence>
<dbReference type="InterPro" id="IPR023296">
    <property type="entry name" value="Glyco_hydro_beta-prop_sf"/>
</dbReference>
<dbReference type="RefSeq" id="WP_269882728.1">
    <property type="nucleotide sequence ID" value="NZ_JAQAGZ010000011.1"/>
</dbReference>
<dbReference type="CDD" id="cd08994">
    <property type="entry name" value="GH43_62_32_68_117_130-like"/>
    <property type="match status" value="1"/>
</dbReference>
<reference evidence="1 2" key="1">
    <citation type="submission" date="2022-12" db="EMBL/GenBank/DDBJ databases">
        <title>Draft genome sequence of Paenibacillus sp. dW9.</title>
        <authorList>
            <person name="Choi E.-W."/>
            <person name="Kim D.-U."/>
        </authorList>
    </citation>
    <scope>NUCLEOTIDE SEQUENCE [LARGE SCALE GENOMIC DNA]</scope>
    <source>
        <strain evidence="2">dW9</strain>
    </source>
</reference>
<evidence type="ECO:0000313" key="1">
    <source>
        <dbReference type="EMBL" id="MCZ8514200.1"/>
    </source>
</evidence>
<dbReference type="SUPFAM" id="SSF75005">
    <property type="entry name" value="Arabinanase/levansucrase/invertase"/>
    <property type="match status" value="2"/>
</dbReference>
<keyword evidence="1" id="KW-0378">Hydrolase</keyword>
<accession>A0ABT4QBD7</accession>
<protein>
    <submittedName>
        <fullName evidence="1">Glycoside hydrolase family protein</fullName>
    </submittedName>
</protein>
<gene>
    <name evidence="1" type="ORF">O9H85_17550</name>
</gene>
<dbReference type="EMBL" id="JAQAGZ010000011">
    <property type="protein sequence ID" value="MCZ8514200.1"/>
    <property type="molecule type" value="Genomic_DNA"/>
</dbReference>
<keyword evidence="2" id="KW-1185">Reference proteome</keyword>
<dbReference type="GO" id="GO:0016787">
    <property type="term" value="F:hydrolase activity"/>
    <property type="evidence" value="ECO:0007669"/>
    <property type="project" value="UniProtKB-KW"/>
</dbReference>
<comment type="caution">
    <text evidence="1">The sequence shown here is derived from an EMBL/GenBank/DDBJ whole genome shotgun (WGS) entry which is preliminary data.</text>
</comment>
<name>A0ABT4QBD7_9BACL</name>
<sequence length="342" mass="38494">MTRSLLERMLPAPKNGGFRMEGHWVWCGSVVQGEDGRFHMFASRWPEHLPMHPGWIVASEIVRAVSDTPEGPYEFQEVVLPARGAEYWDGRSTHNPHIKKFGDTYLLYYMGSTHPFEDVQPGEAYDLEDPRCIAGRANKRVGLAVSKSVFGPWERLDQPIMPTRPGRFDSFLTSNPAPCLHDDGSVLLIYKARRYEGNTHGKMTIGAARVDHYRGPYRVLSDDPVFPPERFHIEDPFVWKTEVGYALIAKDMDGNLGGEKHGGIQAWSPDGVAWRLAEKPQAYSRRITWDDGTVQVMGNLERPFLLFQNGKPTHLFAATADGSGGFRNASNTWNMVIPIAPE</sequence>
<proteinExistence type="predicted"/>